<keyword evidence="2" id="KW-1185">Reference proteome</keyword>
<evidence type="ECO:0000313" key="1">
    <source>
        <dbReference type="EMBL" id="MEE8657682.1"/>
    </source>
</evidence>
<dbReference type="EMBL" id="JAWJZY010000001">
    <property type="protein sequence ID" value="MEE8657682.1"/>
    <property type="molecule type" value="Genomic_DNA"/>
</dbReference>
<reference evidence="1 2" key="1">
    <citation type="submission" date="2023-10" db="EMBL/GenBank/DDBJ databases">
        <title>Sorlinia euscelidii gen. nov., sp. nov., an acetic acid bacteria isolated from the gut of Euscelidius variegatus emitter.</title>
        <authorList>
            <person name="Michoud G."/>
            <person name="Marasco R."/>
            <person name="Seferji K."/>
            <person name="Gonella E."/>
            <person name="Garuglieri E."/>
            <person name="Alma A."/>
            <person name="Mapelli F."/>
            <person name="Borin S."/>
            <person name="Daffonchio D."/>
            <person name="Crotti E."/>
        </authorList>
    </citation>
    <scope>NUCLEOTIDE SEQUENCE [LARGE SCALE GENOMIC DNA]</scope>
    <source>
        <strain evidence="1 2">EV16P</strain>
    </source>
</reference>
<evidence type="ECO:0000313" key="2">
    <source>
        <dbReference type="Proteomes" id="UP001312908"/>
    </source>
</evidence>
<sequence length="69" mass="7571">MIDVTFNVENVRDGLRTCEAITALLQDLIGDRKELELGEDGVLGLFLLLDAERNALARLGAEDTATIRL</sequence>
<comment type="caution">
    <text evidence="1">The sequence shown here is derived from an EMBL/GenBank/DDBJ whole genome shotgun (WGS) entry which is preliminary data.</text>
</comment>
<proteinExistence type="predicted"/>
<dbReference type="RefSeq" id="WP_394818693.1">
    <property type="nucleotide sequence ID" value="NZ_JAWJZY010000001.1"/>
</dbReference>
<accession>A0ABU7TZ14</accession>
<protein>
    <submittedName>
        <fullName evidence="1">Uncharacterized protein</fullName>
    </submittedName>
</protein>
<gene>
    <name evidence="1" type="ORF">DOFOFD_01465</name>
</gene>
<dbReference type="Proteomes" id="UP001312908">
    <property type="component" value="Unassembled WGS sequence"/>
</dbReference>
<organism evidence="1 2">
    <name type="scientific">Sorlinia euscelidii</name>
    <dbReference type="NCBI Taxonomy" id="3081148"/>
    <lineage>
        <taxon>Bacteria</taxon>
        <taxon>Pseudomonadati</taxon>
        <taxon>Pseudomonadota</taxon>
        <taxon>Alphaproteobacteria</taxon>
        <taxon>Acetobacterales</taxon>
        <taxon>Acetobacteraceae</taxon>
        <taxon>Sorlinia</taxon>
    </lineage>
</organism>
<name>A0ABU7TZ14_9PROT</name>